<evidence type="ECO:0000313" key="2">
    <source>
        <dbReference type="Proteomes" id="UP000050326"/>
    </source>
</evidence>
<reference evidence="1 2" key="1">
    <citation type="submission" date="2015-09" db="EMBL/GenBank/DDBJ databases">
        <title>Genome sequence of Oxobacter pfennigii DSM 3222.</title>
        <authorList>
            <person name="Poehlein A."/>
            <person name="Bengelsdorf F.R."/>
            <person name="Schiel-Bengelsdorf B."/>
            <person name="Duerre P."/>
            <person name="Daniel R."/>
        </authorList>
    </citation>
    <scope>NUCLEOTIDE SEQUENCE [LARGE SCALE GENOMIC DNA]</scope>
    <source>
        <strain evidence="1 2">DSM 3222</strain>
    </source>
</reference>
<evidence type="ECO:0000313" key="1">
    <source>
        <dbReference type="EMBL" id="KPU42226.1"/>
    </source>
</evidence>
<protein>
    <submittedName>
        <fullName evidence="1">Uncharacterized protein</fullName>
    </submittedName>
</protein>
<dbReference type="EMBL" id="LKET01000068">
    <property type="protein sequence ID" value="KPU42226.1"/>
    <property type="molecule type" value="Genomic_DNA"/>
</dbReference>
<organism evidence="1 2">
    <name type="scientific">Oxobacter pfennigii</name>
    <dbReference type="NCBI Taxonomy" id="36849"/>
    <lineage>
        <taxon>Bacteria</taxon>
        <taxon>Bacillati</taxon>
        <taxon>Bacillota</taxon>
        <taxon>Clostridia</taxon>
        <taxon>Eubacteriales</taxon>
        <taxon>Clostridiaceae</taxon>
        <taxon>Oxobacter</taxon>
    </lineage>
</organism>
<keyword evidence="2" id="KW-1185">Reference proteome</keyword>
<gene>
    <name evidence="1" type="ORF">OXPF_40100</name>
</gene>
<dbReference type="Proteomes" id="UP000050326">
    <property type="component" value="Unassembled WGS sequence"/>
</dbReference>
<sequence length="96" mass="11098">MWNLNIAKIVFKMQRPLIKIKKPFRLRKDERIYFRGTTLIPANTGSQYITVETVRAYFKFSPDAQKLPSTKNINPENLSAYEPPSLTEVLVYSSSS</sequence>
<accession>A0A0P8WVF0</accession>
<dbReference type="STRING" id="36849.OXPF_40100"/>
<proteinExistence type="predicted"/>
<dbReference type="AlphaFoldDB" id="A0A0P8WVF0"/>
<name>A0A0P8WVF0_9CLOT</name>
<comment type="caution">
    <text evidence="1">The sequence shown here is derived from an EMBL/GenBank/DDBJ whole genome shotgun (WGS) entry which is preliminary data.</text>
</comment>